<dbReference type="InterPro" id="IPR025944">
    <property type="entry name" value="Sigma_54_int_dom_CS"/>
</dbReference>
<dbReference type="SUPFAM" id="SSF52172">
    <property type="entry name" value="CheY-like"/>
    <property type="match status" value="1"/>
</dbReference>
<dbReference type="Pfam" id="PF00072">
    <property type="entry name" value="Response_reg"/>
    <property type="match status" value="1"/>
</dbReference>
<dbReference type="SUPFAM" id="SSF52540">
    <property type="entry name" value="P-loop containing nucleoside triphosphate hydrolases"/>
    <property type="match status" value="1"/>
</dbReference>
<reference evidence="9 10" key="1">
    <citation type="submission" date="2022-06" db="EMBL/GenBank/DDBJ databases">
        <authorList>
            <person name="Liu G."/>
        </authorList>
    </citation>
    <scope>NUCLEOTIDE SEQUENCE [LARGE SCALE GENOMIC DNA]</scope>
    <source>
        <strain evidence="9 10">E4</strain>
    </source>
</reference>
<dbReference type="Proteomes" id="UP001056619">
    <property type="component" value="Chromosome"/>
</dbReference>
<evidence type="ECO:0000256" key="1">
    <source>
        <dbReference type="ARBA" id="ARBA00022741"/>
    </source>
</evidence>
<dbReference type="Gene3D" id="3.40.50.300">
    <property type="entry name" value="P-loop containing nucleotide triphosphate hydrolases"/>
    <property type="match status" value="1"/>
</dbReference>
<keyword evidence="2" id="KW-0067">ATP-binding</keyword>
<evidence type="ECO:0000259" key="8">
    <source>
        <dbReference type="PROSITE" id="PS50110"/>
    </source>
</evidence>
<dbReference type="PANTHER" id="PTHR32071">
    <property type="entry name" value="TRANSCRIPTIONAL REGULATORY PROTEIN"/>
    <property type="match status" value="1"/>
</dbReference>
<dbReference type="PROSITE" id="PS50045">
    <property type="entry name" value="SIGMA54_INTERACT_4"/>
    <property type="match status" value="1"/>
</dbReference>
<keyword evidence="5" id="KW-0804">Transcription</keyword>
<evidence type="ECO:0000259" key="7">
    <source>
        <dbReference type="PROSITE" id="PS50045"/>
    </source>
</evidence>
<accession>A0ABY4UC41</accession>
<keyword evidence="6" id="KW-0597">Phosphoprotein</keyword>
<organism evidence="9 10">
    <name type="scientific">Qipengyuania citrea</name>
    <dbReference type="NCBI Taxonomy" id="225971"/>
    <lineage>
        <taxon>Bacteria</taxon>
        <taxon>Pseudomonadati</taxon>
        <taxon>Pseudomonadota</taxon>
        <taxon>Alphaproteobacteria</taxon>
        <taxon>Sphingomonadales</taxon>
        <taxon>Erythrobacteraceae</taxon>
        <taxon>Qipengyuania</taxon>
    </lineage>
</organism>
<dbReference type="SMART" id="SM00382">
    <property type="entry name" value="AAA"/>
    <property type="match status" value="1"/>
</dbReference>
<dbReference type="InterPro" id="IPR002197">
    <property type="entry name" value="HTH_Fis"/>
</dbReference>
<dbReference type="Gene3D" id="3.40.50.2300">
    <property type="match status" value="1"/>
</dbReference>
<keyword evidence="3" id="KW-0902">Two-component regulatory system</keyword>
<evidence type="ECO:0000256" key="2">
    <source>
        <dbReference type="ARBA" id="ARBA00022840"/>
    </source>
</evidence>
<keyword evidence="4" id="KW-0805">Transcription regulation</keyword>
<keyword evidence="1" id="KW-0547">Nucleotide-binding</keyword>
<dbReference type="InterPro" id="IPR011006">
    <property type="entry name" value="CheY-like_superfamily"/>
</dbReference>
<evidence type="ECO:0000256" key="6">
    <source>
        <dbReference type="PROSITE-ProRule" id="PRU00169"/>
    </source>
</evidence>
<sequence>MTSRGPVMVVDDDADLRASLSQMLTLAGYEVSEARDGAEALRALSREFAGPIVSDIRMPGVDGIELLDAVCGMDPELPVILLTGHGDVAMAVDALKSGAWDFLTKPFDPHELEGAVSRAADKRRLVMENRQLKAMAGKGARTSPIIGHSAAIEQVRQTLAALAPTPIDLLIEGESGTGKELAARVLHHDSRNSRRFVVLPCAGITEAMAQDRLFAPDGPIADAQGGTLFIDDLHRAGPLLQSRLAEFAETRQLGTLDRDQALSVACRVITTVAHRDDLAKIDPALLYRVSSMRITLPPLRERREDIPLLLTHFLGEAAQKHGRDPVRPDRATLDWATGHQWPGNVRELENLAERMILGLETSFGVGEQTHTLPERLEAFERNQIIATLAASGGSVAKTIERLGIPRKTFYYKANKLGIDPAQFRGD</sequence>
<feature type="modified residue" description="4-aspartylphosphate" evidence="6">
    <location>
        <position position="55"/>
    </location>
</feature>
<feature type="domain" description="Sigma-54 factor interaction" evidence="7">
    <location>
        <begin position="145"/>
        <end position="357"/>
    </location>
</feature>
<dbReference type="SUPFAM" id="SSF46689">
    <property type="entry name" value="Homeodomain-like"/>
    <property type="match status" value="1"/>
</dbReference>
<protein>
    <submittedName>
        <fullName evidence="9">Sigma-54 dependent transcriptional regulator</fullName>
    </submittedName>
</protein>
<dbReference type="Pfam" id="PF25601">
    <property type="entry name" value="AAA_lid_14"/>
    <property type="match status" value="1"/>
</dbReference>
<dbReference type="InterPro" id="IPR001789">
    <property type="entry name" value="Sig_transdc_resp-reg_receiver"/>
</dbReference>
<dbReference type="InterPro" id="IPR003593">
    <property type="entry name" value="AAA+_ATPase"/>
</dbReference>
<evidence type="ECO:0000256" key="4">
    <source>
        <dbReference type="ARBA" id="ARBA00023015"/>
    </source>
</evidence>
<dbReference type="InterPro" id="IPR002078">
    <property type="entry name" value="Sigma_54_int"/>
</dbReference>
<evidence type="ECO:0000256" key="5">
    <source>
        <dbReference type="ARBA" id="ARBA00023163"/>
    </source>
</evidence>
<dbReference type="EMBL" id="CP098494">
    <property type="protein sequence ID" value="USA62486.1"/>
    <property type="molecule type" value="Genomic_DNA"/>
</dbReference>
<dbReference type="Pfam" id="PF02954">
    <property type="entry name" value="HTH_8"/>
    <property type="match status" value="1"/>
</dbReference>
<dbReference type="InterPro" id="IPR027417">
    <property type="entry name" value="P-loop_NTPase"/>
</dbReference>
<feature type="domain" description="Response regulatory" evidence="8">
    <location>
        <begin position="6"/>
        <end position="120"/>
    </location>
</feature>
<evidence type="ECO:0000313" key="9">
    <source>
        <dbReference type="EMBL" id="USA62486.1"/>
    </source>
</evidence>
<dbReference type="PROSITE" id="PS50110">
    <property type="entry name" value="RESPONSE_REGULATORY"/>
    <property type="match status" value="1"/>
</dbReference>
<name>A0ABY4UC41_9SPHN</name>
<dbReference type="Pfam" id="PF00158">
    <property type="entry name" value="Sigma54_activat"/>
    <property type="match status" value="1"/>
</dbReference>
<dbReference type="Gene3D" id="1.10.10.60">
    <property type="entry name" value="Homeodomain-like"/>
    <property type="match status" value="1"/>
</dbReference>
<evidence type="ECO:0000313" key="10">
    <source>
        <dbReference type="Proteomes" id="UP001056619"/>
    </source>
</evidence>
<dbReference type="SMART" id="SM00448">
    <property type="entry name" value="REC"/>
    <property type="match status" value="1"/>
</dbReference>
<dbReference type="CDD" id="cd17549">
    <property type="entry name" value="REC_DctD-like"/>
    <property type="match status" value="1"/>
</dbReference>
<dbReference type="InterPro" id="IPR058031">
    <property type="entry name" value="AAA_lid_NorR"/>
</dbReference>
<proteinExistence type="predicted"/>
<dbReference type="PANTHER" id="PTHR32071:SF57">
    <property type="entry name" value="C4-DICARBOXYLATE TRANSPORT TRANSCRIPTIONAL REGULATORY PROTEIN DCTD"/>
    <property type="match status" value="1"/>
</dbReference>
<dbReference type="RefSeq" id="WP_301642823.1">
    <property type="nucleotide sequence ID" value="NZ_CP098494.1"/>
</dbReference>
<dbReference type="Gene3D" id="1.10.8.60">
    <property type="match status" value="1"/>
</dbReference>
<dbReference type="PROSITE" id="PS00688">
    <property type="entry name" value="SIGMA54_INTERACT_3"/>
    <property type="match status" value="1"/>
</dbReference>
<keyword evidence="10" id="KW-1185">Reference proteome</keyword>
<dbReference type="InterPro" id="IPR009057">
    <property type="entry name" value="Homeodomain-like_sf"/>
</dbReference>
<dbReference type="CDD" id="cd00009">
    <property type="entry name" value="AAA"/>
    <property type="match status" value="1"/>
</dbReference>
<evidence type="ECO:0000256" key="3">
    <source>
        <dbReference type="ARBA" id="ARBA00023012"/>
    </source>
</evidence>
<gene>
    <name evidence="9" type="ORF">NCF85_05800</name>
</gene>